<evidence type="ECO:0000313" key="2">
    <source>
        <dbReference type="WBParaSite" id="jg15087"/>
    </source>
</evidence>
<proteinExistence type="predicted"/>
<name>A0A915D380_9BILA</name>
<reference evidence="2" key="1">
    <citation type="submission" date="2022-11" db="UniProtKB">
        <authorList>
            <consortium name="WormBaseParasite"/>
        </authorList>
    </citation>
    <scope>IDENTIFICATION</scope>
</reference>
<sequence length="69" mass="7644">MLFRKLKPIPLEVMQSAKRNGSVLYYSAAKNANSLLNGVNICPYDLNLSSSVSDEKSADETSYSENNQQ</sequence>
<dbReference type="WBParaSite" id="jg15087">
    <property type="protein sequence ID" value="jg15087"/>
    <property type="gene ID" value="jg15087"/>
</dbReference>
<evidence type="ECO:0000313" key="1">
    <source>
        <dbReference type="Proteomes" id="UP000887574"/>
    </source>
</evidence>
<accession>A0A915D380</accession>
<protein>
    <submittedName>
        <fullName evidence="2">Uncharacterized protein</fullName>
    </submittedName>
</protein>
<keyword evidence="1" id="KW-1185">Reference proteome</keyword>
<dbReference type="Proteomes" id="UP000887574">
    <property type="component" value="Unplaced"/>
</dbReference>
<organism evidence="1 2">
    <name type="scientific">Ditylenchus dipsaci</name>
    <dbReference type="NCBI Taxonomy" id="166011"/>
    <lineage>
        <taxon>Eukaryota</taxon>
        <taxon>Metazoa</taxon>
        <taxon>Ecdysozoa</taxon>
        <taxon>Nematoda</taxon>
        <taxon>Chromadorea</taxon>
        <taxon>Rhabditida</taxon>
        <taxon>Tylenchina</taxon>
        <taxon>Tylenchomorpha</taxon>
        <taxon>Sphaerularioidea</taxon>
        <taxon>Anguinidae</taxon>
        <taxon>Anguininae</taxon>
        <taxon>Ditylenchus</taxon>
    </lineage>
</organism>
<dbReference type="AlphaFoldDB" id="A0A915D380"/>